<dbReference type="InterPro" id="IPR001036">
    <property type="entry name" value="Acrflvin-R"/>
</dbReference>
<feature type="transmembrane region" description="Helical" evidence="1">
    <location>
        <begin position="333"/>
        <end position="349"/>
    </location>
</feature>
<dbReference type="SUPFAM" id="SSF82866">
    <property type="entry name" value="Multidrug efflux transporter AcrB transmembrane domain"/>
    <property type="match status" value="2"/>
</dbReference>
<evidence type="ECO:0000313" key="2">
    <source>
        <dbReference type="EMBL" id="REG78371.1"/>
    </source>
</evidence>
<dbReference type="GO" id="GO:0042910">
    <property type="term" value="F:xenobiotic transmembrane transporter activity"/>
    <property type="evidence" value="ECO:0007669"/>
    <property type="project" value="TreeGrafter"/>
</dbReference>
<dbReference type="Gene3D" id="3.30.70.1430">
    <property type="entry name" value="Multidrug efflux transporter AcrB pore domain"/>
    <property type="match status" value="2"/>
</dbReference>
<dbReference type="PANTHER" id="PTHR32063:SF33">
    <property type="entry name" value="RND SUPERFAMILY EFFLUX PUMP PERMEASE COMPONENT"/>
    <property type="match status" value="1"/>
</dbReference>
<dbReference type="RefSeq" id="WP_086541901.1">
    <property type="nucleotide sequence ID" value="NZ_MSSW01000033.1"/>
</dbReference>
<dbReference type="Pfam" id="PF00873">
    <property type="entry name" value="ACR_tran"/>
    <property type="match status" value="1"/>
</dbReference>
<sequence>MKKVIEFLAQKPKTVNILIGMILVVGLIALGNMRSNFLPPEPVNFINVSAVYRGASPQEVEEDVVNKIEDKLEGLKGIDRVTSTSSESFANVRIEISEDADRNEVLQDINNAVNSITTFPMGLDVPVIAKEEILNYTMTLAVIGDGSVRILKDYAKEIKDELILNPSLSQIFISGFPEEEIEVRIRENDLRAYNLSFDEVSAAINRTNIKASGGELETGTQRILIRLDSRNYYAKDLLNTIVKATPDGKVVYLKDIAEVQDRFASKPDQSFINGKPGVILKVFSRGEEDILENAEILNAYVTDFNSKNALYQLIIVEDRGIPLSDSIARLQNNAWQGILLVLIVLGLFLDPRIAFWVAFKIPVALLGMFTLSYFYDLTINQVSLFGTIIVLGVIVDDGVVVAENIYEKFMKGLTPLQAAIEGTIEVIPAIVSSLITTACAFSIFFFFDGQLGDYFSDVAFVVCATLFIALLESLFFLPVHIARSKALRRDDKPWKLTQITNNSLLRFRDFFYAKVIKGSMKMPIVPVIIVIGIMVLTVVALGSGLIKSTFFPNIDQDMVTAQIELPLGTDERIVREKLDIIEAAVWEVNEEYSSERSDSLQVVRFVEKVIGPKSNEGYLNIYMLEGDTRNILSYVVAGTIRDKVGPIPEAKNLAFKSLSAFGKPVSIALIGRNTEDLRAAKTMLRDYLETRDDLKDITDTDKQGMPELEMTLKENARLLGFSEAQVFDQVRKGFFGLEAQSLQRADEEVKIWVRYDVKDRRSIQDLENMRLSLPNGSSYPMSELADFEYKTNVTEINHQSGVRELRVEADIANLMVSVPSILADTEAGVLADIQKKFPNIRYTLEGEARLSGKTQASSQGPTTLVFILIVVILLLNYRSIGKTLAILAMLPFAFIGIAWGTFIHGIPVSIFSFLGMIALWGILINNGLVLVSTYNDNLLKGMKIKDALIDSAISRFRPIVLTTITTVFGLAPLLLSNSVSAQFIKPTAIAIAYGLIFGLVLSLTFLPSILLLINQLKVKIYKISHRNSEKEPEELDVVLKEIKNELV</sequence>
<keyword evidence="1" id="KW-0812">Transmembrane</keyword>
<gene>
    <name evidence="2" type="ORF">C8N25_13513</name>
</gene>
<organism evidence="2 3">
    <name type="scientific">Algoriphagus antarcticus</name>
    <dbReference type="NCBI Taxonomy" id="238540"/>
    <lineage>
        <taxon>Bacteria</taxon>
        <taxon>Pseudomonadati</taxon>
        <taxon>Bacteroidota</taxon>
        <taxon>Cytophagia</taxon>
        <taxon>Cytophagales</taxon>
        <taxon>Cyclobacteriaceae</taxon>
        <taxon>Algoriphagus</taxon>
    </lineage>
</organism>
<dbReference type="Gene3D" id="3.30.70.1320">
    <property type="entry name" value="Multidrug efflux transporter AcrB pore domain like"/>
    <property type="match status" value="1"/>
</dbReference>
<feature type="transmembrane region" description="Helical" evidence="1">
    <location>
        <begin position="910"/>
        <end position="935"/>
    </location>
</feature>
<dbReference type="Proteomes" id="UP000256405">
    <property type="component" value="Unassembled WGS sequence"/>
</dbReference>
<keyword evidence="1" id="KW-0472">Membrane</keyword>
<feature type="transmembrane region" description="Helical" evidence="1">
    <location>
        <begin position="987"/>
        <end position="1013"/>
    </location>
</feature>
<keyword evidence="1" id="KW-1133">Transmembrane helix</keyword>
<dbReference type="InterPro" id="IPR027463">
    <property type="entry name" value="AcrB_DN_DC_subdom"/>
</dbReference>
<dbReference type="SUPFAM" id="SSF82693">
    <property type="entry name" value="Multidrug efflux transporter AcrB pore domain, PN1, PN2, PC1 and PC2 subdomains"/>
    <property type="match status" value="1"/>
</dbReference>
<evidence type="ECO:0000256" key="1">
    <source>
        <dbReference type="SAM" id="Phobius"/>
    </source>
</evidence>
<keyword evidence="3" id="KW-1185">Reference proteome</keyword>
<feature type="transmembrane region" description="Helical" evidence="1">
    <location>
        <begin position="860"/>
        <end position="877"/>
    </location>
</feature>
<dbReference type="OrthoDB" id="9798415at2"/>
<reference evidence="2 3" key="1">
    <citation type="submission" date="2018-08" db="EMBL/GenBank/DDBJ databases">
        <title>Genomic Encyclopedia of Archaeal and Bacterial Type Strains, Phase II (KMG-II): from individual species to whole genera.</title>
        <authorList>
            <person name="Goeker M."/>
        </authorList>
    </citation>
    <scope>NUCLEOTIDE SEQUENCE [LARGE SCALE GENOMIC DNA]</scope>
    <source>
        <strain evidence="2 3">DSM 15986</strain>
    </source>
</reference>
<feature type="transmembrane region" description="Helical" evidence="1">
    <location>
        <begin position="884"/>
        <end position="904"/>
    </location>
</feature>
<dbReference type="Gene3D" id="3.30.70.1440">
    <property type="entry name" value="Multidrug efflux transporter AcrB pore domain"/>
    <property type="match status" value="1"/>
</dbReference>
<feature type="transmembrane region" description="Helical" evidence="1">
    <location>
        <begin position="426"/>
        <end position="447"/>
    </location>
</feature>
<dbReference type="Gene3D" id="1.20.1640.10">
    <property type="entry name" value="Multidrug efflux transporter AcrB transmembrane domain"/>
    <property type="match status" value="2"/>
</dbReference>
<feature type="transmembrane region" description="Helical" evidence="1">
    <location>
        <begin position="381"/>
        <end position="406"/>
    </location>
</feature>
<accession>A0A3E0D8X1</accession>
<dbReference type="PRINTS" id="PR00702">
    <property type="entry name" value="ACRIFLAVINRP"/>
</dbReference>
<protein>
    <submittedName>
        <fullName evidence="2">Multidrug efflux pump subunit AcrB</fullName>
    </submittedName>
</protein>
<proteinExistence type="predicted"/>
<comment type="caution">
    <text evidence="2">The sequence shown here is derived from an EMBL/GenBank/DDBJ whole genome shotgun (WGS) entry which is preliminary data.</text>
</comment>
<dbReference type="Gene3D" id="3.30.2090.10">
    <property type="entry name" value="Multidrug efflux transporter AcrB TolC docking domain, DN and DC subdomains"/>
    <property type="match status" value="2"/>
</dbReference>
<dbReference type="EMBL" id="QUNF01000035">
    <property type="protein sequence ID" value="REG78371.1"/>
    <property type="molecule type" value="Genomic_DNA"/>
</dbReference>
<evidence type="ECO:0000313" key="3">
    <source>
        <dbReference type="Proteomes" id="UP000256405"/>
    </source>
</evidence>
<feature type="transmembrane region" description="Helical" evidence="1">
    <location>
        <begin position="524"/>
        <end position="546"/>
    </location>
</feature>
<name>A0A3E0D8X1_9BACT</name>
<dbReference type="SUPFAM" id="SSF82714">
    <property type="entry name" value="Multidrug efflux transporter AcrB TolC docking domain, DN and DC subdomains"/>
    <property type="match status" value="2"/>
</dbReference>
<feature type="transmembrane region" description="Helical" evidence="1">
    <location>
        <begin position="459"/>
        <end position="479"/>
    </location>
</feature>
<feature type="transmembrane region" description="Helical" evidence="1">
    <location>
        <begin position="956"/>
        <end position="975"/>
    </location>
</feature>
<dbReference type="PANTHER" id="PTHR32063">
    <property type="match status" value="1"/>
</dbReference>
<dbReference type="AlphaFoldDB" id="A0A3E0D8X1"/>
<feature type="transmembrane region" description="Helical" evidence="1">
    <location>
        <begin position="15"/>
        <end position="33"/>
    </location>
</feature>
<dbReference type="GO" id="GO:0005886">
    <property type="term" value="C:plasma membrane"/>
    <property type="evidence" value="ECO:0007669"/>
    <property type="project" value="TreeGrafter"/>
</dbReference>